<reference evidence="2 3" key="1">
    <citation type="submission" date="2022-10" db="EMBL/GenBank/DDBJ databases">
        <title>Defluviimonas sp. nov., isolated from ocean surface water.</title>
        <authorList>
            <person name="He W."/>
            <person name="Wang L."/>
            <person name="Zhang D.-F."/>
        </authorList>
    </citation>
    <scope>NUCLEOTIDE SEQUENCE [LARGE SCALE GENOMIC DNA]</scope>
    <source>
        <strain evidence="2 3">WL0002</strain>
    </source>
</reference>
<gene>
    <name evidence="2" type="ORF">OEW28_02730</name>
</gene>
<accession>A0ABT2Z8S4</accession>
<evidence type="ECO:0000313" key="2">
    <source>
        <dbReference type="EMBL" id="MCV2867539.1"/>
    </source>
</evidence>
<organism evidence="2 3">
    <name type="scientific">Albidovulum marisflavi</name>
    <dbReference type="NCBI Taxonomy" id="2984159"/>
    <lineage>
        <taxon>Bacteria</taxon>
        <taxon>Pseudomonadati</taxon>
        <taxon>Pseudomonadota</taxon>
        <taxon>Alphaproteobacteria</taxon>
        <taxon>Rhodobacterales</taxon>
        <taxon>Paracoccaceae</taxon>
        <taxon>Albidovulum</taxon>
    </lineage>
</organism>
<feature type="region of interest" description="Disordered" evidence="1">
    <location>
        <begin position="24"/>
        <end position="50"/>
    </location>
</feature>
<proteinExistence type="predicted"/>
<sequence>MTQGLHPVSAQEPVTLAVIVPLCPDHGHAARPRPPIDVSRTGVMPAEPAA</sequence>
<keyword evidence="3" id="KW-1185">Reference proteome</keyword>
<evidence type="ECO:0000313" key="3">
    <source>
        <dbReference type="Proteomes" id="UP001652542"/>
    </source>
</evidence>
<dbReference type="Proteomes" id="UP001652542">
    <property type="component" value="Unassembled WGS sequence"/>
</dbReference>
<dbReference type="RefSeq" id="WP_263733184.1">
    <property type="nucleotide sequence ID" value="NZ_JAOWKY010000001.1"/>
</dbReference>
<evidence type="ECO:0000256" key="1">
    <source>
        <dbReference type="SAM" id="MobiDB-lite"/>
    </source>
</evidence>
<protein>
    <submittedName>
        <fullName evidence="2">Uncharacterized protein</fullName>
    </submittedName>
</protein>
<name>A0ABT2Z8S4_9RHOB</name>
<dbReference type="EMBL" id="JAOWKY010000001">
    <property type="protein sequence ID" value="MCV2867539.1"/>
    <property type="molecule type" value="Genomic_DNA"/>
</dbReference>
<comment type="caution">
    <text evidence="2">The sequence shown here is derived from an EMBL/GenBank/DDBJ whole genome shotgun (WGS) entry which is preliminary data.</text>
</comment>